<dbReference type="EMBL" id="FPHF01000039">
    <property type="protein sequence ID" value="SFV57220.1"/>
    <property type="molecule type" value="Genomic_DNA"/>
</dbReference>
<gene>
    <name evidence="2" type="ORF">MNB_SM-4-935</name>
</gene>
<protein>
    <submittedName>
        <fullName evidence="2">Hemolysin-type calcium binding protein</fullName>
    </submittedName>
</protein>
<accession>A0A1W1BUF0</accession>
<sequence>MTVHLSRALEDGEILEVSVSDTDERTYIFTSGEQDKNLTHSWRGDTIDEKGLDHTAIFIPTATYTGPTEDVKVTLISGKASIYDDDGGKKNNDNDDDDDDRYDPLALDMDKDGFISTSSLDESGTYFDITGDGLRERVGWIQSNDALLTYDKNENGQIDGISEVFGNPGESGFEELKRLIDSNHDNIIDRKDELYTRLQVWNDYNQDAKVQEGELRTLKEAGIKSIDLNYVATNIYIAI</sequence>
<reference evidence="2" key="1">
    <citation type="submission" date="2016-10" db="EMBL/GenBank/DDBJ databases">
        <authorList>
            <person name="de Groot N.N."/>
        </authorList>
    </citation>
    <scope>NUCLEOTIDE SEQUENCE</scope>
</reference>
<name>A0A1W1BUF0_9ZZZZ</name>
<dbReference type="PANTHER" id="PTHR39431">
    <property type="entry name" value="FRPA/C-RELATED PROTEIN"/>
    <property type="match status" value="1"/>
</dbReference>
<dbReference type="PANTHER" id="PTHR39431:SF1">
    <property type="entry name" value="FRPA_C-RELATED PROTEIN"/>
    <property type="match status" value="1"/>
</dbReference>
<evidence type="ECO:0000313" key="2">
    <source>
        <dbReference type="EMBL" id="SFV57220.1"/>
    </source>
</evidence>
<proteinExistence type="predicted"/>
<organism evidence="2">
    <name type="scientific">hydrothermal vent metagenome</name>
    <dbReference type="NCBI Taxonomy" id="652676"/>
    <lineage>
        <taxon>unclassified sequences</taxon>
        <taxon>metagenomes</taxon>
        <taxon>ecological metagenomes</taxon>
    </lineage>
</organism>
<dbReference type="AlphaFoldDB" id="A0A1W1BUF0"/>
<feature type="region of interest" description="Disordered" evidence="1">
    <location>
        <begin position="84"/>
        <end position="103"/>
    </location>
</feature>
<evidence type="ECO:0000256" key="1">
    <source>
        <dbReference type="SAM" id="MobiDB-lite"/>
    </source>
</evidence>